<comment type="cofactor">
    <cofactor evidence="18">
        <name>Co(2+)</name>
        <dbReference type="ChEBI" id="CHEBI:48828"/>
    </cofactor>
    <cofactor evidence="18">
        <name>Zn(2+)</name>
        <dbReference type="ChEBI" id="CHEBI:29105"/>
    </cofactor>
    <text evidence="18">Binds 1 divalent metal cation per subunit. Can use either Co(2+) or Zn(2+).</text>
</comment>
<reference evidence="21 22" key="1">
    <citation type="journal article" date="2019" name="Front. Microbiol.">
        <title>Thermoanaerosceptrum fracticalcis gen. nov. sp. nov., a Novel Fumarate-Fermenting Microorganism From a Deep Fractured Carbonate Aquifer of the US Great Basin.</title>
        <authorList>
            <person name="Hamilton-Brehm S.D."/>
            <person name="Stewart L.E."/>
            <person name="Zavarin M."/>
            <person name="Caldwell M."/>
            <person name="Lawson P.A."/>
            <person name="Onstott T.C."/>
            <person name="Grzymski J."/>
            <person name="Neveux I."/>
            <person name="Lollar B.S."/>
            <person name="Russell C.E."/>
            <person name="Moser D.P."/>
        </authorList>
    </citation>
    <scope>NUCLEOTIDE SEQUENCE [LARGE SCALE GENOMIC DNA]</scope>
    <source>
        <strain evidence="21 22">DRI-13</strain>
    </source>
</reference>
<feature type="binding site" evidence="18">
    <location>
        <position position="251"/>
    </location>
    <ligand>
        <name>Zn(2+)</name>
        <dbReference type="ChEBI" id="CHEBI:29105"/>
    </ligand>
</feature>
<evidence type="ECO:0000256" key="9">
    <source>
        <dbReference type="ARBA" id="ARBA00022490"/>
    </source>
</evidence>
<evidence type="ECO:0000259" key="20">
    <source>
        <dbReference type="Pfam" id="PF24621"/>
    </source>
</evidence>
<name>A0A7G6E6F1_THEFR</name>
<dbReference type="Pfam" id="PF24621">
    <property type="entry name" value="DHQS_C"/>
    <property type="match status" value="1"/>
</dbReference>
<dbReference type="KEGG" id="tfr:BR63_16065"/>
<keyword evidence="15 18" id="KW-0057">Aromatic amino acid biosynthesis</keyword>
<evidence type="ECO:0000256" key="12">
    <source>
        <dbReference type="ARBA" id="ARBA00022741"/>
    </source>
</evidence>
<dbReference type="GO" id="GO:0009423">
    <property type="term" value="P:chorismate biosynthetic process"/>
    <property type="evidence" value="ECO:0007669"/>
    <property type="project" value="UniProtKB-UniRule"/>
</dbReference>
<feature type="binding site" evidence="18">
    <location>
        <begin position="133"/>
        <end position="134"/>
    </location>
    <ligand>
        <name>NAD(+)</name>
        <dbReference type="ChEBI" id="CHEBI:57540"/>
    </ligand>
</feature>
<organism evidence="21 22">
    <name type="scientific">Thermanaerosceptrum fracticalcis</name>
    <dbReference type="NCBI Taxonomy" id="1712410"/>
    <lineage>
        <taxon>Bacteria</taxon>
        <taxon>Bacillati</taxon>
        <taxon>Bacillota</taxon>
        <taxon>Clostridia</taxon>
        <taxon>Eubacteriales</taxon>
        <taxon>Peptococcaceae</taxon>
        <taxon>Thermanaerosceptrum</taxon>
    </lineage>
</organism>
<dbReference type="Proteomes" id="UP000515847">
    <property type="component" value="Chromosome"/>
</dbReference>
<accession>A0A7G6E6F1</accession>
<dbReference type="SUPFAM" id="SSF56796">
    <property type="entry name" value="Dehydroquinate synthase-like"/>
    <property type="match status" value="1"/>
</dbReference>
<comment type="subcellular location">
    <subcellularLocation>
        <location evidence="4 18">Cytoplasm</location>
    </subcellularLocation>
</comment>
<evidence type="ECO:0000256" key="13">
    <source>
        <dbReference type="ARBA" id="ARBA00022833"/>
    </source>
</evidence>
<evidence type="ECO:0000256" key="18">
    <source>
        <dbReference type="HAMAP-Rule" id="MF_00110"/>
    </source>
</evidence>
<dbReference type="PANTHER" id="PTHR43622">
    <property type="entry name" value="3-DEHYDROQUINATE SYNTHASE"/>
    <property type="match status" value="1"/>
</dbReference>
<keyword evidence="22" id="KW-1185">Reference proteome</keyword>
<feature type="binding site" evidence="18">
    <location>
        <begin position="173"/>
        <end position="176"/>
    </location>
    <ligand>
        <name>NAD(+)</name>
        <dbReference type="ChEBI" id="CHEBI:57540"/>
    </ligand>
</feature>
<comment type="function">
    <text evidence="18">Catalyzes the conversion of 3-deoxy-D-arabino-heptulosonate 7-phosphate (DAHP) to dehydroquinate (DHQ).</text>
</comment>
<dbReference type="GO" id="GO:0046872">
    <property type="term" value="F:metal ion binding"/>
    <property type="evidence" value="ECO:0007669"/>
    <property type="project" value="UniProtKB-KW"/>
</dbReference>
<dbReference type="PIRSF" id="PIRSF001455">
    <property type="entry name" value="DHQ_synth"/>
    <property type="match status" value="1"/>
</dbReference>
<evidence type="ECO:0000256" key="17">
    <source>
        <dbReference type="ARBA" id="ARBA00023285"/>
    </source>
</evidence>
<evidence type="ECO:0000313" key="22">
    <source>
        <dbReference type="Proteomes" id="UP000515847"/>
    </source>
</evidence>
<feature type="binding site" evidence="18">
    <location>
        <begin position="109"/>
        <end position="113"/>
    </location>
    <ligand>
        <name>NAD(+)</name>
        <dbReference type="ChEBI" id="CHEBI:57540"/>
    </ligand>
</feature>
<evidence type="ECO:0000256" key="3">
    <source>
        <dbReference type="ARBA" id="ARBA00001947"/>
    </source>
</evidence>
<dbReference type="OrthoDB" id="9806583at2"/>
<dbReference type="GO" id="GO:0000166">
    <property type="term" value="F:nucleotide binding"/>
    <property type="evidence" value="ECO:0007669"/>
    <property type="project" value="UniProtKB-KW"/>
</dbReference>
<dbReference type="PANTHER" id="PTHR43622:SF7">
    <property type="entry name" value="3-DEHYDROQUINATE SYNTHASE, CHLOROPLASTIC"/>
    <property type="match status" value="1"/>
</dbReference>
<comment type="similarity">
    <text evidence="6 18">Belongs to the sugar phosphate cyclases superfamily. Dehydroquinate synthase family.</text>
</comment>
<dbReference type="InterPro" id="IPR030963">
    <property type="entry name" value="DHQ_synth_fam"/>
</dbReference>
<evidence type="ECO:0000256" key="4">
    <source>
        <dbReference type="ARBA" id="ARBA00004496"/>
    </source>
</evidence>
<dbReference type="Gene3D" id="3.40.50.1970">
    <property type="match status" value="1"/>
</dbReference>
<sequence>MCVARKVPVNLGERSYTITIGYEILEECTAELGTFPLEKEVFLLSDREVHKYYGSSLETLIADQGFKVRTYLMPPGEEAKSWEQAGEILEKMLEGNLGRKAPVLALGGGVVGDIAGFVAALYRRGVPFIQIPTTLLAQVDSSVGGKVAVNHPLGKNMLGTFYQPLAVWADLRTLDTLPDNEWRAGLAEVVKYGIIWDEAFFEFLENHTLEILRRDPSVLPEMIERCCQIKAEVVGRDEKDEGLRNILNFGHTLGHALESATHYKEYRHGEAVAIGMYGAMELAYALGMIEKDVVTRVKDILELWELPIRFPAKFLETVIQNLIYDKKVSDKKVLFILPTAIGKVEMVRDIPQDIIRRVVQENLIL</sequence>
<evidence type="ECO:0000256" key="10">
    <source>
        <dbReference type="ARBA" id="ARBA00022605"/>
    </source>
</evidence>
<dbReference type="FunFam" id="3.40.50.1970:FF:000007">
    <property type="entry name" value="Pentafunctional AROM polypeptide"/>
    <property type="match status" value="1"/>
</dbReference>
<keyword evidence="9 18" id="KW-0963">Cytoplasm</keyword>
<keyword evidence="14 18" id="KW-0520">NAD</keyword>
<evidence type="ECO:0000256" key="16">
    <source>
        <dbReference type="ARBA" id="ARBA00023239"/>
    </source>
</evidence>
<comment type="pathway">
    <text evidence="5 18">Metabolic intermediate biosynthesis; chorismate biosynthesis; chorismate from D-erythrose 4-phosphate and phosphoenolpyruvate: step 2/7.</text>
</comment>
<feature type="domain" description="3-dehydroquinate synthase C-terminal" evidence="20">
    <location>
        <begin position="185"/>
        <end position="328"/>
    </location>
</feature>
<evidence type="ECO:0000256" key="7">
    <source>
        <dbReference type="ARBA" id="ARBA00013031"/>
    </source>
</evidence>
<evidence type="ECO:0000256" key="14">
    <source>
        <dbReference type="ARBA" id="ARBA00023027"/>
    </source>
</evidence>
<evidence type="ECO:0000259" key="19">
    <source>
        <dbReference type="Pfam" id="PF01761"/>
    </source>
</evidence>
<dbReference type="InterPro" id="IPR016037">
    <property type="entry name" value="DHQ_synth_AroB"/>
</dbReference>
<comment type="catalytic activity">
    <reaction evidence="1 18">
        <text>7-phospho-2-dehydro-3-deoxy-D-arabino-heptonate = 3-dehydroquinate + phosphate</text>
        <dbReference type="Rhea" id="RHEA:21968"/>
        <dbReference type="ChEBI" id="CHEBI:32364"/>
        <dbReference type="ChEBI" id="CHEBI:43474"/>
        <dbReference type="ChEBI" id="CHEBI:58394"/>
        <dbReference type="EC" id="4.2.3.4"/>
    </reaction>
</comment>
<dbReference type="AlphaFoldDB" id="A0A7G6E6F1"/>
<keyword evidence="10 18" id="KW-0028">Amino-acid biosynthesis</keyword>
<dbReference type="HAMAP" id="MF_00110">
    <property type="entry name" value="DHQ_synthase"/>
    <property type="match status" value="1"/>
</dbReference>
<evidence type="ECO:0000256" key="6">
    <source>
        <dbReference type="ARBA" id="ARBA00005412"/>
    </source>
</evidence>
<evidence type="ECO:0000256" key="15">
    <source>
        <dbReference type="ARBA" id="ARBA00023141"/>
    </source>
</evidence>
<feature type="binding site" evidence="18">
    <location>
        <position position="268"/>
    </location>
    <ligand>
        <name>Zn(2+)</name>
        <dbReference type="ChEBI" id="CHEBI:29105"/>
    </ligand>
</feature>
<gene>
    <name evidence="18" type="primary">aroB</name>
    <name evidence="21" type="ORF">BR63_16065</name>
</gene>
<feature type="binding site" evidence="18">
    <location>
        <position position="155"/>
    </location>
    <ligand>
        <name>NAD(+)</name>
        <dbReference type="ChEBI" id="CHEBI:57540"/>
    </ligand>
</feature>
<evidence type="ECO:0000256" key="8">
    <source>
        <dbReference type="ARBA" id="ARBA00017684"/>
    </source>
</evidence>
<protein>
    <recommendedName>
        <fullName evidence="8 18">3-dehydroquinate synthase</fullName>
        <shortName evidence="18">DHQS</shortName>
        <ecNumber evidence="7 18">4.2.3.4</ecNumber>
    </recommendedName>
</protein>
<dbReference type="Pfam" id="PF01761">
    <property type="entry name" value="DHQ_synthase"/>
    <property type="match status" value="1"/>
</dbReference>
<dbReference type="InterPro" id="IPR050071">
    <property type="entry name" value="Dehydroquinate_synthase"/>
</dbReference>
<dbReference type="InterPro" id="IPR056179">
    <property type="entry name" value="DHQS_C"/>
</dbReference>
<keyword evidence="16 18" id="KW-0456">Lyase</keyword>
<dbReference type="GO" id="GO:0003856">
    <property type="term" value="F:3-dehydroquinate synthase activity"/>
    <property type="evidence" value="ECO:0007669"/>
    <property type="project" value="UniProtKB-UniRule"/>
</dbReference>
<dbReference type="EMBL" id="CP045798">
    <property type="protein sequence ID" value="QNB47655.1"/>
    <property type="molecule type" value="Genomic_DNA"/>
</dbReference>
<evidence type="ECO:0000256" key="5">
    <source>
        <dbReference type="ARBA" id="ARBA00004661"/>
    </source>
</evidence>
<dbReference type="EC" id="4.2.3.4" evidence="7 18"/>
<dbReference type="InterPro" id="IPR030960">
    <property type="entry name" value="DHQS/DOIS_N"/>
</dbReference>
<dbReference type="GO" id="GO:0009073">
    <property type="term" value="P:aromatic amino acid family biosynthetic process"/>
    <property type="evidence" value="ECO:0007669"/>
    <property type="project" value="UniProtKB-KW"/>
</dbReference>
<feature type="binding site" evidence="18">
    <location>
        <position position="146"/>
    </location>
    <ligand>
        <name>NAD(+)</name>
        <dbReference type="ChEBI" id="CHEBI:57540"/>
    </ligand>
</feature>
<keyword evidence="11 18" id="KW-0479">Metal-binding</keyword>
<dbReference type="CDD" id="cd08195">
    <property type="entry name" value="DHQS"/>
    <property type="match status" value="1"/>
</dbReference>
<feature type="binding site" evidence="18">
    <location>
        <position position="188"/>
    </location>
    <ligand>
        <name>Zn(2+)</name>
        <dbReference type="ChEBI" id="CHEBI:29105"/>
    </ligand>
</feature>
<evidence type="ECO:0000313" key="21">
    <source>
        <dbReference type="EMBL" id="QNB47655.1"/>
    </source>
</evidence>
<dbReference type="Gene3D" id="1.20.1090.10">
    <property type="entry name" value="Dehydroquinate synthase-like - alpha domain"/>
    <property type="match status" value="1"/>
</dbReference>
<keyword evidence="17 18" id="KW-0170">Cobalt</keyword>
<feature type="domain" description="3-dehydroquinate synthase N-terminal" evidence="19">
    <location>
        <begin position="72"/>
        <end position="183"/>
    </location>
</feature>
<evidence type="ECO:0000256" key="2">
    <source>
        <dbReference type="ARBA" id="ARBA00001911"/>
    </source>
</evidence>
<keyword evidence="12 18" id="KW-0547">Nucleotide-binding</keyword>
<dbReference type="GO" id="GO:0005737">
    <property type="term" value="C:cytoplasm"/>
    <property type="evidence" value="ECO:0007669"/>
    <property type="project" value="UniProtKB-SubCell"/>
</dbReference>
<comment type="cofactor">
    <cofactor evidence="3">
        <name>Zn(2+)</name>
        <dbReference type="ChEBI" id="CHEBI:29105"/>
    </cofactor>
</comment>
<proteinExistence type="inferred from homology"/>
<keyword evidence="13 18" id="KW-0862">Zinc</keyword>
<evidence type="ECO:0000256" key="1">
    <source>
        <dbReference type="ARBA" id="ARBA00001393"/>
    </source>
</evidence>
<dbReference type="UniPathway" id="UPA00053">
    <property type="reaction ID" value="UER00085"/>
</dbReference>
<evidence type="ECO:0000256" key="11">
    <source>
        <dbReference type="ARBA" id="ARBA00022723"/>
    </source>
</evidence>
<dbReference type="GO" id="GO:0008652">
    <property type="term" value="P:amino acid biosynthetic process"/>
    <property type="evidence" value="ECO:0007669"/>
    <property type="project" value="UniProtKB-KW"/>
</dbReference>
<comment type="caution">
    <text evidence="18">Lacks conserved residue(s) required for the propagation of feature annotation.</text>
</comment>
<dbReference type="NCBIfam" id="TIGR01357">
    <property type="entry name" value="aroB"/>
    <property type="match status" value="1"/>
</dbReference>
<comment type="cofactor">
    <cofactor evidence="2 18">
        <name>NAD(+)</name>
        <dbReference type="ChEBI" id="CHEBI:57540"/>
    </cofactor>
</comment>